<sequence>MIKQPSAAKALAAAEFWQTPKDALYRALGSGPNGLSQVEADRRLAMFGANHADASQSRSVLRKLGQRVWNPLIAMLLAAALVSGLSGDVGSFVIIATVLSLSITLDIVQEHRAELTAEALRESVAIRADAVRDGKDVTVPVTALVPGDIVKLRVGDLIPADGIVLDAQELQINEALMTGEPFPAFKTDAPCSAASPAEATNALFAGTSTVGGSGRMLVVKTGGQTRFGAIAAALAANAPPTALEQGVHKLGLLILRLTLFLTLFVLLAHLVAQRAALESFLFAVALAVGLTPELLPMVMTVTLARGALRMADRNVIVKRLSAIHDLGAMDTLCVDKTGTLTEAKITLEAHVDPKGRPNDRVLSLAYLNGTFQAGVRSPLDDAILSARNGAIDGWVRLAEVPFDFERRCLSVLVAQNDEHILIAKGAPESILARCVAVGIDGLAHPLDAAWQQKMRDIQDQYARDGLRLLAVAVRSIPPGQQTIAVGDEADLTMIGFCVFADPPKQDAASAIEALTSLGITVKILSGDHGAVVSHVARSVGLQSDRIMTGVEISGLTDAALVARVDNIDLFARIDPDQKRRIIAALRHRHHVVGFMGDGVNDAPAIHAAHVGISVTGATEVARAAADLILLAPDLSVLAAGVREGRRTFANILKYVRMGTSSNFGNMLSMALASIVLPFLPLLPLQILLNNLIYDLSEIGIPFDEVDREDLAQPEAWNMASILRFTIIMGIVSSVFDVITFAVLLKLFEANAAQFQTGWFVESISTQILVIFIIRSRRMPWRANRPHTILVATSFGALIMGVGLALGPWGQLFGFTAPSAALVATIFAIAVTYLVCAEIAKRLAVSIL</sequence>
<dbReference type="Gene3D" id="3.40.1110.10">
    <property type="entry name" value="Calcium-transporting ATPase, cytoplasmic domain N"/>
    <property type="match status" value="1"/>
</dbReference>
<evidence type="ECO:0000256" key="11">
    <source>
        <dbReference type="ARBA" id="ARBA00022840"/>
    </source>
</evidence>
<evidence type="ECO:0000259" key="19">
    <source>
        <dbReference type="SMART" id="SM00831"/>
    </source>
</evidence>
<dbReference type="EC" id="7.2.2.14" evidence="4"/>
<feature type="transmembrane region" description="Helical" evidence="18">
    <location>
        <begin position="786"/>
        <end position="805"/>
    </location>
</feature>
<dbReference type="SFLD" id="SFLDF00027">
    <property type="entry name" value="p-type_atpase"/>
    <property type="match status" value="1"/>
</dbReference>
<evidence type="ECO:0000256" key="5">
    <source>
        <dbReference type="ARBA" id="ARBA00013555"/>
    </source>
</evidence>
<dbReference type="SUPFAM" id="SSF56784">
    <property type="entry name" value="HAD-like"/>
    <property type="match status" value="1"/>
</dbReference>
<dbReference type="Gene3D" id="2.70.150.10">
    <property type="entry name" value="Calcium-transporting ATPase, cytoplasmic transduction domain A"/>
    <property type="match status" value="1"/>
</dbReference>
<evidence type="ECO:0000313" key="22">
    <source>
        <dbReference type="Proteomes" id="UP000664702"/>
    </source>
</evidence>
<keyword evidence="9 18" id="KW-0812">Transmembrane</keyword>
<comment type="subcellular location">
    <subcellularLocation>
        <location evidence="2">Cell inner membrane</location>
        <topology evidence="2">Multi-pass membrane protein</topology>
    </subcellularLocation>
</comment>
<evidence type="ECO:0000256" key="15">
    <source>
        <dbReference type="ARBA" id="ARBA00023136"/>
    </source>
</evidence>
<dbReference type="RefSeq" id="WP_208084227.1">
    <property type="nucleotide sequence ID" value="NZ_CP086136.1"/>
</dbReference>
<feature type="transmembrane region" description="Helical" evidence="18">
    <location>
        <begin position="253"/>
        <end position="273"/>
    </location>
</feature>
<keyword evidence="6" id="KW-1003">Cell membrane</keyword>
<dbReference type="InterPro" id="IPR023214">
    <property type="entry name" value="HAD_sf"/>
</dbReference>
<evidence type="ECO:0000313" key="21">
    <source>
        <dbReference type="EMBL" id="UEM13804.1"/>
    </source>
</evidence>
<evidence type="ECO:0000256" key="6">
    <source>
        <dbReference type="ARBA" id="ARBA00022475"/>
    </source>
</evidence>
<name>A0A939RWM0_9BRAD</name>
<dbReference type="Gene3D" id="3.40.50.1000">
    <property type="entry name" value="HAD superfamily/HAD-like"/>
    <property type="match status" value="1"/>
</dbReference>
<comment type="function">
    <text evidence="1">Mediates magnesium influx to the cytosol.</text>
</comment>
<evidence type="ECO:0000256" key="17">
    <source>
        <dbReference type="ARBA" id="ARBA00047295"/>
    </source>
</evidence>
<evidence type="ECO:0000256" key="9">
    <source>
        <dbReference type="ARBA" id="ARBA00022692"/>
    </source>
</evidence>
<keyword evidence="8" id="KW-0597">Phosphoprotein</keyword>
<dbReference type="InterPro" id="IPR036412">
    <property type="entry name" value="HAD-like_sf"/>
</dbReference>
<comment type="catalytic activity">
    <reaction evidence="17">
        <text>Mg(2+)(out) + ATP + H2O = Mg(2+)(in) + ADP + phosphate + H(+)</text>
        <dbReference type="Rhea" id="RHEA:10260"/>
        <dbReference type="ChEBI" id="CHEBI:15377"/>
        <dbReference type="ChEBI" id="CHEBI:15378"/>
        <dbReference type="ChEBI" id="CHEBI:18420"/>
        <dbReference type="ChEBI" id="CHEBI:30616"/>
        <dbReference type="ChEBI" id="CHEBI:43474"/>
        <dbReference type="ChEBI" id="CHEBI:456216"/>
        <dbReference type="EC" id="7.2.2.14"/>
    </reaction>
</comment>
<evidence type="ECO:0000256" key="3">
    <source>
        <dbReference type="ARBA" id="ARBA00008746"/>
    </source>
</evidence>
<dbReference type="KEGG" id="bban:J4G43_005760"/>
<keyword evidence="10" id="KW-0547">Nucleotide-binding</keyword>
<dbReference type="SUPFAM" id="SSF81665">
    <property type="entry name" value="Calcium ATPase, transmembrane domain M"/>
    <property type="match status" value="1"/>
</dbReference>
<comment type="similarity">
    <text evidence="3">Belongs to the cation transport ATPase (P-type) (TC 3.A.3) family. Type IIIB subfamily.</text>
</comment>
<evidence type="ECO:0000256" key="16">
    <source>
        <dbReference type="ARBA" id="ARBA00029806"/>
    </source>
</evidence>
<organism evidence="20">
    <name type="scientific">Bradyrhizobium barranii subsp. barranii</name>
    <dbReference type="NCBI Taxonomy" id="2823807"/>
    <lineage>
        <taxon>Bacteria</taxon>
        <taxon>Pseudomonadati</taxon>
        <taxon>Pseudomonadota</taxon>
        <taxon>Alphaproteobacteria</taxon>
        <taxon>Hyphomicrobiales</taxon>
        <taxon>Nitrobacteraceae</taxon>
        <taxon>Bradyrhizobium</taxon>
        <taxon>Bradyrhizobium barranii</taxon>
    </lineage>
</organism>
<dbReference type="EMBL" id="CP086136">
    <property type="protein sequence ID" value="UEM13804.1"/>
    <property type="molecule type" value="Genomic_DNA"/>
</dbReference>
<dbReference type="InterPro" id="IPR006068">
    <property type="entry name" value="ATPase_P-typ_cation-transptr_C"/>
</dbReference>
<evidence type="ECO:0000256" key="1">
    <source>
        <dbReference type="ARBA" id="ARBA00003954"/>
    </source>
</evidence>
<dbReference type="Proteomes" id="UP000664702">
    <property type="component" value="Chromosome"/>
</dbReference>
<dbReference type="NCBIfam" id="TIGR01524">
    <property type="entry name" value="ATPase-IIIB_Mg"/>
    <property type="match status" value="1"/>
</dbReference>
<reference evidence="20" key="1">
    <citation type="submission" date="2021-03" db="EMBL/GenBank/DDBJ databases">
        <title>Whole Genome Sequence of Bradyrhizobium sp. Strain 144S4.</title>
        <authorList>
            <person name="Bromfield E.S.P."/>
            <person name="Cloutier S."/>
        </authorList>
    </citation>
    <scope>NUCLEOTIDE SEQUENCE [LARGE SCALE GENOMIC DNA]</scope>
    <source>
        <strain evidence="20">144S4</strain>
    </source>
</reference>
<gene>
    <name evidence="20" type="primary">mgtA</name>
    <name evidence="21" type="ORF">J4G43_005760</name>
    <name evidence="20" type="ORF">J4G43_07945</name>
</gene>
<feature type="transmembrane region" description="Helical" evidence="18">
    <location>
        <begin position="756"/>
        <end position="774"/>
    </location>
</feature>
<evidence type="ECO:0000256" key="18">
    <source>
        <dbReference type="SAM" id="Phobius"/>
    </source>
</evidence>
<keyword evidence="11" id="KW-0067">ATP-binding</keyword>
<dbReference type="AlphaFoldDB" id="A0A939RWM0"/>
<dbReference type="GO" id="GO:0005524">
    <property type="term" value="F:ATP binding"/>
    <property type="evidence" value="ECO:0007669"/>
    <property type="project" value="UniProtKB-KW"/>
</dbReference>
<reference evidence="21 22" key="2">
    <citation type="journal article" date="2022" name="Int. J. Syst. Evol. Microbiol.">
        <title>Strains of Bradyrhizobium barranii sp. nov. associated with legumes native to Canada are symbionts of soybeans and belong to different subspecies (subsp. barranii subsp. nov. and subsp. apii subsp. nov.) and symbiovars (sv. glycinearum and sv. septentrionale).</title>
        <authorList>
            <person name="Bromfield E.S.P."/>
            <person name="Cloutier S."/>
            <person name="Wasai-Hara S."/>
            <person name="Minamisawa K."/>
        </authorList>
    </citation>
    <scope>NUCLEOTIDE SEQUENCE [LARGE SCALE GENOMIC DNA]</scope>
    <source>
        <strain evidence="21 22">144S4</strain>
    </source>
</reference>
<proteinExistence type="inferred from homology"/>
<dbReference type="SUPFAM" id="SSF81653">
    <property type="entry name" value="Calcium ATPase, transduction domain A"/>
    <property type="match status" value="1"/>
</dbReference>
<keyword evidence="15 18" id="KW-0472">Membrane</keyword>
<feature type="transmembrane region" description="Helical" evidence="18">
    <location>
        <begin position="811"/>
        <end position="835"/>
    </location>
</feature>
<evidence type="ECO:0000256" key="8">
    <source>
        <dbReference type="ARBA" id="ARBA00022553"/>
    </source>
</evidence>
<feature type="transmembrane region" description="Helical" evidence="18">
    <location>
        <begin position="279"/>
        <end position="304"/>
    </location>
</feature>
<dbReference type="SFLD" id="SFLDS00003">
    <property type="entry name" value="Haloacid_Dehalogenase"/>
    <property type="match status" value="1"/>
</dbReference>
<evidence type="ECO:0000256" key="10">
    <source>
        <dbReference type="ARBA" id="ARBA00022741"/>
    </source>
</evidence>
<evidence type="ECO:0000256" key="14">
    <source>
        <dbReference type="ARBA" id="ARBA00022989"/>
    </source>
</evidence>
<dbReference type="Pfam" id="PF00689">
    <property type="entry name" value="Cation_ATPase_C"/>
    <property type="match status" value="1"/>
</dbReference>
<feature type="domain" description="Cation-transporting P-type ATPase N-terminal" evidence="19">
    <location>
        <begin position="15"/>
        <end position="88"/>
    </location>
</feature>
<dbReference type="SMART" id="SM00831">
    <property type="entry name" value="Cation_ATPase_N"/>
    <property type="match status" value="1"/>
</dbReference>
<dbReference type="PRINTS" id="PR01836">
    <property type="entry name" value="MGATPASE"/>
</dbReference>
<feature type="transmembrane region" description="Helical" evidence="18">
    <location>
        <begin position="68"/>
        <end position="85"/>
    </location>
</feature>
<dbReference type="InterPro" id="IPR044492">
    <property type="entry name" value="P_typ_ATPase_HD_dom"/>
</dbReference>
<dbReference type="InterPro" id="IPR023298">
    <property type="entry name" value="ATPase_P-typ_TM_dom_sf"/>
</dbReference>
<dbReference type="Gene3D" id="1.20.1110.10">
    <property type="entry name" value="Calcium-transporting ATPase, transmembrane domain"/>
    <property type="match status" value="1"/>
</dbReference>
<dbReference type="Pfam" id="PF00690">
    <property type="entry name" value="Cation_ATPase_N"/>
    <property type="match status" value="1"/>
</dbReference>
<dbReference type="EMBL" id="JAGEMI010000001">
    <property type="protein sequence ID" value="MBO1860902.1"/>
    <property type="molecule type" value="Genomic_DNA"/>
</dbReference>
<evidence type="ECO:0000256" key="13">
    <source>
        <dbReference type="ARBA" id="ARBA00022967"/>
    </source>
</evidence>
<keyword evidence="12" id="KW-0460">Magnesium</keyword>
<dbReference type="InterPro" id="IPR004014">
    <property type="entry name" value="ATPase_P-typ_cation-transptr_N"/>
</dbReference>
<evidence type="ECO:0000256" key="4">
    <source>
        <dbReference type="ARBA" id="ARBA00012786"/>
    </source>
</evidence>
<dbReference type="GO" id="GO:0015444">
    <property type="term" value="F:P-type magnesium transporter activity"/>
    <property type="evidence" value="ECO:0007669"/>
    <property type="project" value="UniProtKB-EC"/>
</dbReference>
<protein>
    <recommendedName>
        <fullName evidence="5">Magnesium-transporting ATPase, P-type 1</fullName>
        <ecNumber evidence="4">7.2.2.14</ecNumber>
    </recommendedName>
    <alternativeName>
        <fullName evidence="16">Mg(2+) transport ATPase, P-type 1</fullName>
    </alternativeName>
</protein>
<dbReference type="GO" id="GO:0016887">
    <property type="term" value="F:ATP hydrolysis activity"/>
    <property type="evidence" value="ECO:0007669"/>
    <property type="project" value="InterPro"/>
</dbReference>
<feature type="transmembrane region" description="Helical" evidence="18">
    <location>
        <begin position="721"/>
        <end position="744"/>
    </location>
</feature>
<dbReference type="Pfam" id="PF00122">
    <property type="entry name" value="E1-E2_ATPase"/>
    <property type="match status" value="1"/>
</dbReference>
<dbReference type="InterPro" id="IPR006415">
    <property type="entry name" value="P-type_ATPase_IIIB"/>
</dbReference>
<dbReference type="SFLD" id="SFLDG00002">
    <property type="entry name" value="C1.7:_P-type_atpase_like"/>
    <property type="match status" value="1"/>
</dbReference>
<accession>A0A939RWM0</accession>
<dbReference type="InterPro" id="IPR059000">
    <property type="entry name" value="ATPase_P-type_domA"/>
</dbReference>
<dbReference type="InterPro" id="IPR001757">
    <property type="entry name" value="P_typ_ATPase"/>
</dbReference>
<evidence type="ECO:0000313" key="20">
    <source>
        <dbReference type="EMBL" id="MBO1860902.1"/>
    </source>
</evidence>
<dbReference type="InterPro" id="IPR008250">
    <property type="entry name" value="ATPase_P-typ_transduc_dom_A_sf"/>
</dbReference>
<dbReference type="InterPro" id="IPR023299">
    <property type="entry name" value="ATPase_P-typ_cyto_dom_N"/>
</dbReference>
<evidence type="ECO:0000256" key="7">
    <source>
        <dbReference type="ARBA" id="ARBA00022519"/>
    </source>
</evidence>
<keyword evidence="13" id="KW-1278">Translocase</keyword>
<dbReference type="Pfam" id="PF13246">
    <property type="entry name" value="Cation_ATPase"/>
    <property type="match status" value="1"/>
</dbReference>
<dbReference type="GO" id="GO:0005886">
    <property type="term" value="C:plasma membrane"/>
    <property type="evidence" value="ECO:0007669"/>
    <property type="project" value="UniProtKB-SubCell"/>
</dbReference>
<dbReference type="InterPro" id="IPR018303">
    <property type="entry name" value="ATPase_P-typ_P_site"/>
</dbReference>
<evidence type="ECO:0000256" key="12">
    <source>
        <dbReference type="ARBA" id="ARBA00022842"/>
    </source>
</evidence>
<dbReference type="PANTHER" id="PTHR42861">
    <property type="entry name" value="CALCIUM-TRANSPORTING ATPASE"/>
    <property type="match status" value="1"/>
</dbReference>
<dbReference type="PROSITE" id="PS00154">
    <property type="entry name" value="ATPASE_E1_E2"/>
    <property type="match status" value="1"/>
</dbReference>
<keyword evidence="14 18" id="KW-1133">Transmembrane helix</keyword>
<evidence type="ECO:0000256" key="2">
    <source>
        <dbReference type="ARBA" id="ARBA00004429"/>
    </source>
</evidence>
<keyword evidence="7" id="KW-0997">Cell inner membrane</keyword>
<dbReference type="NCBIfam" id="TIGR01494">
    <property type="entry name" value="ATPase_P-type"/>
    <property type="match status" value="2"/>
</dbReference>